<keyword evidence="2" id="KW-1185">Reference proteome</keyword>
<reference evidence="1 2" key="1">
    <citation type="submission" date="2020-02" db="EMBL/GenBank/DDBJ databases">
        <authorList>
            <person name="Zheng R.K."/>
            <person name="Sun C.M."/>
        </authorList>
    </citation>
    <scope>NUCLEOTIDE SEQUENCE [LARGE SCALE GENOMIC DNA]</scope>
    <source>
        <strain evidence="2">rifampicinis</strain>
    </source>
</reference>
<evidence type="ECO:0000313" key="2">
    <source>
        <dbReference type="Proteomes" id="UP000594468"/>
    </source>
</evidence>
<dbReference type="Pfam" id="PF10014">
    <property type="entry name" value="2OG-Fe_Oxy_2"/>
    <property type="match status" value="1"/>
</dbReference>
<gene>
    <name evidence="1" type="ORF">G4Y79_22140</name>
</gene>
<dbReference type="EMBL" id="CP062983">
    <property type="protein sequence ID" value="QPC82352.1"/>
    <property type="molecule type" value="Genomic_DNA"/>
</dbReference>
<evidence type="ECO:0000313" key="1">
    <source>
        <dbReference type="EMBL" id="QPC82352.1"/>
    </source>
</evidence>
<name>A0A7S8E8L7_9CHLR</name>
<dbReference type="InterPro" id="IPR018724">
    <property type="entry name" value="2OG-Fe_dioxygenase"/>
</dbReference>
<protein>
    <submittedName>
        <fullName evidence="1">2OG-Fe dioxygenase family protein</fullName>
    </submittedName>
</protein>
<dbReference type="Gene3D" id="2.60.120.620">
    <property type="entry name" value="q2cbj1_9rhob like domain"/>
    <property type="match status" value="1"/>
</dbReference>
<dbReference type="Proteomes" id="UP000594468">
    <property type="component" value="Chromosome"/>
</dbReference>
<keyword evidence="1" id="KW-0560">Oxidoreductase</keyword>
<accession>A0A7S8E8L7</accession>
<organism evidence="1 2">
    <name type="scientific">Phototrophicus methaneseepsis</name>
    <dbReference type="NCBI Taxonomy" id="2710758"/>
    <lineage>
        <taxon>Bacteria</taxon>
        <taxon>Bacillati</taxon>
        <taxon>Chloroflexota</taxon>
        <taxon>Candidatus Thermofontia</taxon>
        <taxon>Phototrophicales</taxon>
        <taxon>Phototrophicaceae</taxon>
        <taxon>Phototrophicus</taxon>
    </lineage>
</organism>
<dbReference type="RefSeq" id="WP_195170421.1">
    <property type="nucleotide sequence ID" value="NZ_CP062983.1"/>
</dbReference>
<keyword evidence="1" id="KW-0223">Dioxygenase</keyword>
<dbReference type="KEGG" id="pmet:G4Y79_22140"/>
<dbReference type="GO" id="GO:0051213">
    <property type="term" value="F:dioxygenase activity"/>
    <property type="evidence" value="ECO:0007669"/>
    <property type="project" value="UniProtKB-KW"/>
</dbReference>
<sequence>MLATPIKTTHNIRQEIAQQGYSLVTAEEIPLSEEMQSGWEAIRAEYASLPADNFLPGGGKYRSRRYDSFYFQPETGELRLLPHRNYFQDTDINAVTGGIVRTFEPLTPETIVNPFLRELIRFDFANFPLRDSEQRYGTWQVDVHQIHVVAQPEEISHPTPEGVHRDGAAFVTVHLAQLENADGGLVTVYDDDKQPLESFQLHHILDSYLFEDAILWHGVTPITSRDGVNPAQRGILTFDYHYKPELQRPE</sequence>
<dbReference type="AlphaFoldDB" id="A0A7S8E8L7"/>
<proteinExistence type="predicted"/>